<dbReference type="InterPro" id="IPR001507">
    <property type="entry name" value="ZP_dom"/>
</dbReference>
<keyword evidence="1 2" id="KW-0732">Signal</keyword>
<accession>A0AAF5DQZ2</accession>
<feature type="signal peptide" evidence="2">
    <location>
        <begin position="1"/>
        <end position="21"/>
    </location>
</feature>
<dbReference type="InterPro" id="IPR051962">
    <property type="entry name" value="Cuticlin"/>
</dbReference>
<proteinExistence type="predicted"/>
<evidence type="ECO:0000256" key="2">
    <source>
        <dbReference type="SAM" id="SignalP"/>
    </source>
</evidence>
<sequence>MILSSINIFLLIFSILFYNDTFQLPEKIYDNTKIIELPPSKFPEPECIYNVLEGTKFGNKVSREVSIGEPLYHKWSCNYKNHHNSMYCIMVHNCTVSHSKDDSSNQIISIIDEFGCSYYPSIIPNIEYIDDLQGGLPVNAFSLDIDKPALFFQCNIKLLLKLYNVCRRPHCTPLSQYQSINN</sequence>
<dbReference type="PANTHER" id="PTHR22907">
    <property type="entry name" value="GH04558P"/>
    <property type="match status" value="1"/>
</dbReference>
<dbReference type="Gene3D" id="2.60.40.4100">
    <property type="entry name" value="Zona pellucida, ZP-C domain"/>
    <property type="match status" value="1"/>
</dbReference>
<reference evidence="5" key="1">
    <citation type="submission" date="2024-02" db="UniProtKB">
        <authorList>
            <consortium name="WormBaseParasite"/>
        </authorList>
    </citation>
    <scope>IDENTIFICATION</scope>
</reference>
<dbReference type="PROSITE" id="PS51034">
    <property type="entry name" value="ZP_2"/>
    <property type="match status" value="1"/>
</dbReference>
<dbReference type="AlphaFoldDB" id="A0AAF5DQZ2"/>
<feature type="chain" id="PRO_5042162386" description="ZP domain-containing protein" evidence="2">
    <location>
        <begin position="22"/>
        <end position="182"/>
    </location>
</feature>
<dbReference type="Proteomes" id="UP000035681">
    <property type="component" value="Unplaced"/>
</dbReference>
<evidence type="ECO:0000313" key="4">
    <source>
        <dbReference type="Proteomes" id="UP000035681"/>
    </source>
</evidence>
<protein>
    <recommendedName>
        <fullName evidence="3">ZP domain-containing protein</fullName>
    </recommendedName>
</protein>
<evidence type="ECO:0000256" key="1">
    <source>
        <dbReference type="ARBA" id="ARBA00022729"/>
    </source>
</evidence>
<dbReference type="PANTHER" id="PTHR22907:SF34">
    <property type="entry name" value="ZP DOMAIN-CONTAINING PROTEIN"/>
    <property type="match status" value="1"/>
</dbReference>
<feature type="domain" description="ZP" evidence="3">
    <location>
        <begin position="1"/>
        <end position="178"/>
    </location>
</feature>
<dbReference type="InterPro" id="IPR042235">
    <property type="entry name" value="ZP-C_dom"/>
</dbReference>
<dbReference type="InterPro" id="IPR057475">
    <property type="entry name" value="CUT_C"/>
</dbReference>
<dbReference type="Pfam" id="PF25301">
    <property type="entry name" value="CUT_C"/>
    <property type="match status" value="1"/>
</dbReference>
<keyword evidence="4" id="KW-1185">Reference proteome</keyword>
<evidence type="ECO:0000259" key="3">
    <source>
        <dbReference type="PROSITE" id="PS51034"/>
    </source>
</evidence>
<evidence type="ECO:0000313" key="5">
    <source>
        <dbReference type="WBParaSite" id="TCONS_00016815.p1"/>
    </source>
</evidence>
<dbReference type="WBParaSite" id="TCONS_00016815.p1">
    <property type="protein sequence ID" value="TCONS_00016815.p1"/>
    <property type="gene ID" value="XLOC_011469"/>
</dbReference>
<name>A0AAF5DQZ2_STRER</name>
<organism evidence="4 5">
    <name type="scientific">Strongyloides stercoralis</name>
    <name type="common">Threadworm</name>
    <dbReference type="NCBI Taxonomy" id="6248"/>
    <lineage>
        <taxon>Eukaryota</taxon>
        <taxon>Metazoa</taxon>
        <taxon>Ecdysozoa</taxon>
        <taxon>Nematoda</taxon>
        <taxon>Chromadorea</taxon>
        <taxon>Rhabditida</taxon>
        <taxon>Tylenchina</taxon>
        <taxon>Panagrolaimomorpha</taxon>
        <taxon>Strongyloidoidea</taxon>
        <taxon>Strongyloididae</taxon>
        <taxon>Strongyloides</taxon>
    </lineage>
</organism>